<proteinExistence type="inferred from homology"/>
<dbReference type="Pfam" id="PF01648">
    <property type="entry name" value="ACPS"/>
    <property type="match status" value="1"/>
</dbReference>
<accession>A0A6M0SSV6</accession>
<evidence type="ECO:0000313" key="6">
    <source>
        <dbReference type="Proteomes" id="UP000472355"/>
    </source>
</evidence>
<protein>
    <submittedName>
        <fullName evidence="5">4'-phosphopantetheinyl transferase superfamily protein</fullName>
    </submittedName>
</protein>
<sequence>MKIYSVKLLDISEEILDKLCLFVDLEKKDKLKKLSKKKDVSRTLIGEILIRNIINEELCINNRQIKFKKNKYGKPYLREHPQFNFNISHSGDFIICAVDNKPIGIDIEEKKNIDYKKIARKFFTVSEFSYIVNQNLDFQLSKFYEIWTLKESYIKCCGKGLSIPLNSFSVDIDQSNNIKVIANNEYMEYTLKNFNIGSSYKMAICSLNKKIPNNIIIIDQNKLINSWI</sequence>
<dbReference type="PANTHER" id="PTHR12215:SF10">
    <property type="entry name" value="L-AMINOADIPATE-SEMIALDEHYDE DEHYDROGENASE-PHOSPHOPANTETHEINYL TRANSFERASE"/>
    <property type="match status" value="1"/>
</dbReference>
<dbReference type="InterPro" id="IPR050559">
    <property type="entry name" value="P-Pant_transferase_sf"/>
</dbReference>
<gene>
    <name evidence="5" type="ORF">EXM65_12940</name>
</gene>
<dbReference type="GO" id="GO:0019878">
    <property type="term" value="P:lysine biosynthetic process via aminoadipic acid"/>
    <property type="evidence" value="ECO:0007669"/>
    <property type="project" value="TreeGrafter"/>
</dbReference>
<dbReference type="GO" id="GO:0005829">
    <property type="term" value="C:cytosol"/>
    <property type="evidence" value="ECO:0007669"/>
    <property type="project" value="TreeGrafter"/>
</dbReference>
<dbReference type="PANTHER" id="PTHR12215">
    <property type="entry name" value="PHOSPHOPANTETHEINE TRANSFERASE"/>
    <property type="match status" value="1"/>
</dbReference>
<dbReference type="InterPro" id="IPR037143">
    <property type="entry name" value="4-PPantetheinyl_Trfase_dom_sf"/>
</dbReference>
<reference evidence="5 6" key="1">
    <citation type="submission" date="2019-02" db="EMBL/GenBank/DDBJ databases">
        <title>Genome sequencing of Clostridium botulinum clinical isolates.</title>
        <authorList>
            <person name="Brunt J."/>
            <person name="Van Vliet A.H.M."/>
            <person name="Stringer S.C."/>
            <person name="Grant K.A."/>
            <person name="Carter A.C."/>
            <person name="Peck M.W."/>
        </authorList>
    </citation>
    <scope>NUCLEOTIDE SEQUENCE [LARGE SCALE GENOMIC DNA]</scope>
    <source>
        <strain evidence="5 6">H113700579</strain>
    </source>
</reference>
<dbReference type="InterPro" id="IPR055066">
    <property type="entry name" value="AASDHPPT_N"/>
</dbReference>
<evidence type="ECO:0000313" key="5">
    <source>
        <dbReference type="EMBL" id="NFA43456.1"/>
    </source>
</evidence>
<evidence type="ECO:0000259" key="3">
    <source>
        <dbReference type="Pfam" id="PF01648"/>
    </source>
</evidence>
<evidence type="ECO:0000259" key="4">
    <source>
        <dbReference type="Pfam" id="PF22624"/>
    </source>
</evidence>
<dbReference type="Proteomes" id="UP000472355">
    <property type="component" value="Unassembled WGS sequence"/>
</dbReference>
<dbReference type="SUPFAM" id="SSF56214">
    <property type="entry name" value="4'-phosphopantetheinyl transferase"/>
    <property type="match status" value="2"/>
</dbReference>
<dbReference type="AlphaFoldDB" id="A0A6M0SSV6"/>
<dbReference type="InterPro" id="IPR008278">
    <property type="entry name" value="4-PPantetheinyl_Trfase_dom"/>
</dbReference>
<comment type="caution">
    <text evidence="5">The sequence shown here is derived from an EMBL/GenBank/DDBJ whole genome shotgun (WGS) entry which is preliminary data.</text>
</comment>
<dbReference type="Gene3D" id="3.90.470.20">
    <property type="entry name" value="4'-phosphopantetheinyl transferase domain"/>
    <property type="match status" value="2"/>
</dbReference>
<feature type="domain" description="4'-phosphopantetheinyl transferase" evidence="3">
    <location>
        <begin position="102"/>
        <end position="205"/>
    </location>
</feature>
<evidence type="ECO:0000256" key="2">
    <source>
        <dbReference type="ARBA" id="ARBA00022679"/>
    </source>
</evidence>
<name>A0A6M0SSV6_CLOBO</name>
<organism evidence="5 6">
    <name type="scientific">Clostridium botulinum</name>
    <dbReference type="NCBI Taxonomy" id="1491"/>
    <lineage>
        <taxon>Bacteria</taxon>
        <taxon>Bacillati</taxon>
        <taxon>Bacillota</taxon>
        <taxon>Clostridia</taxon>
        <taxon>Eubacteriales</taxon>
        <taxon>Clostridiaceae</taxon>
        <taxon>Clostridium</taxon>
    </lineage>
</organism>
<dbReference type="GO" id="GO:0000287">
    <property type="term" value="F:magnesium ion binding"/>
    <property type="evidence" value="ECO:0007669"/>
    <property type="project" value="InterPro"/>
</dbReference>
<dbReference type="EMBL" id="SGKU01000039">
    <property type="protein sequence ID" value="NFA43456.1"/>
    <property type="molecule type" value="Genomic_DNA"/>
</dbReference>
<dbReference type="Pfam" id="PF22624">
    <property type="entry name" value="AASDHPPT_N"/>
    <property type="match status" value="1"/>
</dbReference>
<evidence type="ECO:0000256" key="1">
    <source>
        <dbReference type="ARBA" id="ARBA00010990"/>
    </source>
</evidence>
<dbReference type="GO" id="GO:0008897">
    <property type="term" value="F:holo-[acyl-carrier-protein] synthase activity"/>
    <property type="evidence" value="ECO:0007669"/>
    <property type="project" value="InterPro"/>
</dbReference>
<keyword evidence="2 5" id="KW-0808">Transferase</keyword>
<feature type="domain" description="4'-phosphopantetheinyl transferase N-terminal" evidence="4">
    <location>
        <begin position="20"/>
        <end position="98"/>
    </location>
</feature>
<comment type="similarity">
    <text evidence="1">Belongs to the P-Pant transferase superfamily. Gsp/Sfp/HetI/AcpT family.</text>
</comment>